<dbReference type="PANTHER" id="PTHR44591:SF3">
    <property type="entry name" value="RESPONSE REGULATORY DOMAIN-CONTAINING PROTEIN"/>
    <property type="match status" value="1"/>
</dbReference>
<organism evidence="4 5">
    <name type="scientific">Sphingobacterium deserti</name>
    <dbReference type="NCBI Taxonomy" id="1229276"/>
    <lineage>
        <taxon>Bacteria</taxon>
        <taxon>Pseudomonadati</taxon>
        <taxon>Bacteroidota</taxon>
        <taxon>Sphingobacteriia</taxon>
        <taxon>Sphingobacteriales</taxon>
        <taxon>Sphingobacteriaceae</taxon>
        <taxon>Sphingobacterium</taxon>
    </lineage>
</organism>
<dbReference type="eggNOG" id="COG0745">
    <property type="taxonomic scope" value="Bacteria"/>
</dbReference>
<reference evidence="5" key="1">
    <citation type="submission" date="2014-04" db="EMBL/GenBank/DDBJ databases">
        <title>Whole-Genome optical mapping and complete genome sequence of Sphingobacterium deserti sp. nov., a new spaces isolated from desert in the west of China.</title>
        <authorList>
            <person name="Teng C."/>
            <person name="Zhou Z."/>
            <person name="Li X."/>
            <person name="Chen M."/>
            <person name="Lin M."/>
            <person name="Wang L."/>
            <person name="Su S."/>
            <person name="Zhang C."/>
            <person name="Zhang W."/>
        </authorList>
    </citation>
    <scope>NUCLEOTIDE SEQUENCE [LARGE SCALE GENOMIC DNA]</scope>
    <source>
        <strain evidence="5">ACCC05744</strain>
    </source>
</reference>
<comment type="caution">
    <text evidence="4">The sequence shown here is derived from an EMBL/GenBank/DDBJ whole genome shotgun (WGS) entry which is preliminary data.</text>
</comment>
<accession>A0A0B8T6G1</accession>
<reference evidence="4 5" key="2">
    <citation type="journal article" date="2015" name="PLoS ONE">
        <title>Whole-Genome Optical Mapping and Finished Genome Sequence of Sphingobacterium deserti sp. nov., a New Species Isolated from the Western Desert of China.</title>
        <authorList>
            <person name="Teng C."/>
            <person name="Zhou Z."/>
            <person name="Molnar I."/>
            <person name="Li X."/>
            <person name="Tang R."/>
            <person name="Chen M."/>
            <person name="Wang L."/>
            <person name="Su S."/>
            <person name="Zhang W."/>
            <person name="Lin M."/>
        </authorList>
    </citation>
    <scope>NUCLEOTIDE SEQUENCE [LARGE SCALE GENOMIC DNA]</scope>
    <source>
        <strain evidence="5">ACCC05744</strain>
    </source>
</reference>
<gene>
    <name evidence="4" type="ORF">DI53_2680</name>
</gene>
<dbReference type="STRING" id="1229276.DI53_2680"/>
<dbReference type="Pfam" id="PF00072">
    <property type="entry name" value="Response_reg"/>
    <property type="match status" value="1"/>
</dbReference>
<evidence type="ECO:0000256" key="2">
    <source>
        <dbReference type="PROSITE-ProRule" id="PRU00169"/>
    </source>
</evidence>
<keyword evidence="5" id="KW-1185">Reference proteome</keyword>
<name>A0A0B8T6G1_9SPHI</name>
<dbReference type="OrthoDB" id="9789181at2"/>
<dbReference type="PANTHER" id="PTHR44591">
    <property type="entry name" value="STRESS RESPONSE REGULATOR PROTEIN 1"/>
    <property type="match status" value="1"/>
</dbReference>
<proteinExistence type="predicted"/>
<evidence type="ECO:0000256" key="1">
    <source>
        <dbReference type="ARBA" id="ARBA00022553"/>
    </source>
</evidence>
<dbReference type="Gene3D" id="3.40.50.2300">
    <property type="match status" value="1"/>
</dbReference>
<dbReference type="PATRIC" id="fig|1229276.3.peg.2760"/>
<dbReference type="GO" id="GO:0000160">
    <property type="term" value="P:phosphorelay signal transduction system"/>
    <property type="evidence" value="ECO:0007669"/>
    <property type="project" value="InterPro"/>
</dbReference>
<dbReference type="SMART" id="SM00448">
    <property type="entry name" value="REC"/>
    <property type="match status" value="1"/>
</dbReference>
<keyword evidence="1 2" id="KW-0597">Phosphoprotein</keyword>
<feature type="domain" description="Response regulatory" evidence="3">
    <location>
        <begin position="3"/>
        <end position="116"/>
    </location>
</feature>
<feature type="modified residue" description="4-aspartylphosphate" evidence="2">
    <location>
        <position position="51"/>
    </location>
</feature>
<dbReference type="InterPro" id="IPR050595">
    <property type="entry name" value="Bact_response_regulator"/>
</dbReference>
<dbReference type="SUPFAM" id="SSF52172">
    <property type="entry name" value="CheY-like"/>
    <property type="match status" value="1"/>
</dbReference>
<dbReference type="RefSeq" id="WP_037500257.1">
    <property type="nucleotide sequence ID" value="NZ_JJMU01000048.1"/>
</dbReference>
<evidence type="ECO:0000259" key="3">
    <source>
        <dbReference type="PROSITE" id="PS50110"/>
    </source>
</evidence>
<evidence type="ECO:0000313" key="4">
    <source>
        <dbReference type="EMBL" id="KGE13619.1"/>
    </source>
</evidence>
<dbReference type="Proteomes" id="UP000031802">
    <property type="component" value="Unassembled WGS sequence"/>
</dbReference>
<sequence>MKKIFLADDNDGILDMLRIVLEGEGFEVIVPEYPEDILNWPGELPNLIVLDVWMSGADGRNICKQLKSTQQTKGIPILLMSANNDIEQMAKEAGADECIAKPFEISDFLEKCAMLLA</sequence>
<dbReference type="EMBL" id="JJMU01000048">
    <property type="protein sequence ID" value="KGE13619.1"/>
    <property type="molecule type" value="Genomic_DNA"/>
</dbReference>
<protein>
    <submittedName>
        <fullName evidence="4">Response regulator receiver protein</fullName>
    </submittedName>
</protein>
<dbReference type="InterPro" id="IPR001789">
    <property type="entry name" value="Sig_transdc_resp-reg_receiver"/>
</dbReference>
<dbReference type="InterPro" id="IPR011006">
    <property type="entry name" value="CheY-like_superfamily"/>
</dbReference>
<dbReference type="PROSITE" id="PS50110">
    <property type="entry name" value="RESPONSE_REGULATORY"/>
    <property type="match status" value="1"/>
</dbReference>
<evidence type="ECO:0000313" key="5">
    <source>
        <dbReference type="Proteomes" id="UP000031802"/>
    </source>
</evidence>
<dbReference type="AlphaFoldDB" id="A0A0B8T6G1"/>